<dbReference type="RefSeq" id="XP_001310800.1">
    <property type="nucleotide sequence ID" value="XM_001310799.1"/>
</dbReference>
<keyword evidence="1" id="KW-0812">Transmembrane</keyword>
<keyword evidence="1" id="KW-0472">Membrane</keyword>
<dbReference type="InterPro" id="IPR052994">
    <property type="entry name" value="Tiny_macrocysts_regulators"/>
</dbReference>
<sequence length="543" mass="61545">MTIENRSLQDIIIDTVQNAIVITKVPSLLYAFRHIAALIMNFHNYNTGLEKTSDYMMSFLQNQTDSLSKTFKILMIVGCVCLPIIILIVIWSTARWMSSQKKKIYACFNALPKTVLSKMIEKMNTQTEVRDNDASEKVDQVDVKRLHMEEKTIAILRSGEMNSDQNKKATIICYSFVLIVIMVVNIILICFWYINGLSNYNESTPQLHQVVHSFNYAYEANLMLHMLSILSVSSFNILGLPTQVLAQMVPSYISEAEEHFKLMIFGDPDQNIDPIYGFIDAGDDKFRNRDCDVDDENLTSFQIYKCSDEVSKFMKMIDLTRRVYILQQVQNNRVDASSDDLKLLWFFSTENVLGEMFLPLYGAVQSSLKSIFTKTKDELYAETIILAVVALIIVICYCASLLKSTEEVKMILYQLLHAPASTILQSDYIMTILSGDFATKARTGQAVDDAAFEEVAANFPDGICTIEGNQLANMNHFAKDFFGNSHDIPDDVDFNYARGNFSKDFLLEIGEKSAIASIQKYGGKIYLILRDNTNIKAMEAELA</sequence>
<evidence type="ECO:0000313" key="3">
    <source>
        <dbReference type="Proteomes" id="UP000001542"/>
    </source>
</evidence>
<keyword evidence="1" id="KW-1133">Transmembrane helix</keyword>
<evidence type="ECO:0000256" key="1">
    <source>
        <dbReference type="SAM" id="Phobius"/>
    </source>
</evidence>
<gene>
    <name evidence="2" type="ORF">TVAG_489980</name>
</gene>
<name>A2FB35_TRIV3</name>
<reference evidence="2" key="1">
    <citation type="submission" date="2006-10" db="EMBL/GenBank/DDBJ databases">
        <authorList>
            <person name="Amadeo P."/>
            <person name="Zhao Q."/>
            <person name="Wortman J."/>
            <person name="Fraser-Liggett C."/>
            <person name="Carlton J."/>
        </authorList>
    </citation>
    <scope>NUCLEOTIDE SEQUENCE</scope>
    <source>
        <strain evidence="2">G3</strain>
    </source>
</reference>
<feature type="transmembrane region" description="Helical" evidence="1">
    <location>
        <begin position="171"/>
        <end position="194"/>
    </location>
</feature>
<dbReference type="InParanoid" id="A2FB35"/>
<proteinExistence type="predicted"/>
<feature type="transmembrane region" description="Helical" evidence="1">
    <location>
        <begin position="343"/>
        <end position="364"/>
    </location>
</feature>
<keyword evidence="3" id="KW-1185">Reference proteome</keyword>
<dbReference type="VEuPathDB" id="TrichDB:TVAGG3_0867720"/>
<protein>
    <submittedName>
        <fullName evidence="2">Uncharacterized protein</fullName>
    </submittedName>
</protein>
<dbReference type="KEGG" id="tva:4755661"/>
<dbReference type="AlphaFoldDB" id="A2FB35"/>
<dbReference type="Proteomes" id="UP000001542">
    <property type="component" value="Unassembled WGS sequence"/>
</dbReference>
<dbReference type="PANTHER" id="PTHR31600:SF2">
    <property type="entry name" value="GAMETE ENRICHED GENE 10 PROTEIN-RELATED"/>
    <property type="match status" value="1"/>
</dbReference>
<accession>A2FB35</accession>
<feature type="transmembrane region" description="Helical" evidence="1">
    <location>
        <begin position="73"/>
        <end position="94"/>
    </location>
</feature>
<dbReference type="EMBL" id="DS113697">
    <property type="protein sequence ID" value="EAX97870.1"/>
    <property type="molecule type" value="Genomic_DNA"/>
</dbReference>
<reference evidence="2" key="2">
    <citation type="journal article" date="2007" name="Science">
        <title>Draft genome sequence of the sexually transmitted pathogen Trichomonas vaginalis.</title>
        <authorList>
            <person name="Carlton J.M."/>
            <person name="Hirt R.P."/>
            <person name="Silva J.C."/>
            <person name="Delcher A.L."/>
            <person name="Schatz M."/>
            <person name="Zhao Q."/>
            <person name="Wortman J.R."/>
            <person name="Bidwell S.L."/>
            <person name="Alsmark U.C.M."/>
            <person name="Besteiro S."/>
            <person name="Sicheritz-Ponten T."/>
            <person name="Noel C.J."/>
            <person name="Dacks J.B."/>
            <person name="Foster P.G."/>
            <person name="Simillion C."/>
            <person name="Van de Peer Y."/>
            <person name="Miranda-Saavedra D."/>
            <person name="Barton G.J."/>
            <person name="Westrop G.D."/>
            <person name="Mueller S."/>
            <person name="Dessi D."/>
            <person name="Fiori P.L."/>
            <person name="Ren Q."/>
            <person name="Paulsen I."/>
            <person name="Zhang H."/>
            <person name="Bastida-Corcuera F.D."/>
            <person name="Simoes-Barbosa A."/>
            <person name="Brown M.T."/>
            <person name="Hayes R.D."/>
            <person name="Mukherjee M."/>
            <person name="Okumura C.Y."/>
            <person name="Schneider R."/>
            <person name="Smith A.J."/>
            <person name="Vanacova S."/>
            <person name="Villalvazo M."/>
            <person name="Haas B.J."/>
            <person name="Pertea M."/>
            <person name="Feldblyum T.V."/>
            <person name="Utterback T.R."/>
            <person name="Shu C.L."/>
            <person name="Osoegawa K."/>
            <person name="de Jong P.J."/>
            <person name="Hrdy I."/>
            <person name="Horvathova L."/>
            <person name="Zubacova Z."/>
            <person name="Dolezal P."/>
            <person name="Malik S.B."/>
            <person name="Logsdon J.M. Jr."/>
            <person name="Henze K."/>
            <person name="Gupta A."/>
            <person name="Wang C.C."/>
            <person name="Dunne R.L."/>
            <person name="Upcroft J.A."/>
            <person name="Upcroft P."/>
            <person name="White O."/>
            <person name="Salzberg S.L."/>
            <person name="Tang P."/>
            <person name="Chiu C.-H."/>
            <person name="Lee Y.-S."/>
            <person name="Embley T.M."/>
            <person name="Coombs G.H."/>
            <person name="Mottram J.C."/>
            <person name="Tachezy J."/>
            <person name="Fraser-Liggett C.M."/>
            <person name="Johnson P.J."/>
        </authorList>
    </citation>
    <scope>NUCLEOTIDE SEQUENCE [LARGE SCALE GENOMIC DNA]</scope>
    <source>
        <strain evidence="2">G3</strain>
    </source>
</reference>
<organism evidence="2 3">
    <name type="scientific">Trichomonas vaginalis (strain ATCC PRA-98 / G3)</name>
    <dbReference type="NCBI Taxonomy" id="412133"/>
    <lineage>
        <taxon>Eukaryota</taxon>
        <taxon>Metamonada</taxon>
        <taxon>Parabasalia</taxon>
        <taxon>Trichomonadida</taxon>
        <taxon>Trichomonadidae</taxon>
        <taxon>Trichomonas</taxon>
    </lineage>
</organism>
<feature type="transmembrane region" description="Helical" evidence="1">
    <location>
        <begin position="384"/>
        <end position="402"/>
    </location>
</feature>
<feature type="transmembrane region" description="Helical" evidence="1">
    <location>
        <begin position="222"/>
        <end position="240"/>
    </location>
</feature>
<dbReference type="PANTHER" id="PTHR31600">
    <property type="entry name" value="TINY MACROCYSTS PROTEIN B-RELATED"/>
    <property type="match status" value="1"/>
</dbReference>
<dbReference type="VEuPathDB" id="TrichDB:TVAG_489980"/>
<evidence type="ECO:0000313" key="2">
    <source>
        <dbReference type="EMBL" id="EAX97870.1"/>
    </source>
</evidence>